<reference evidence="1" key="1">
    <citation type="submission" date="2018-11" db="EMBL/GenBank/DDBJ databases">
        <title>The sequence and de novo assembly of Larimichthys crocea genome using PacBio and Hi-C technologies.</title>
        <authorList>
            <person name="Xu P."/>
            <person name="Chen B."/>
            <person name="Zhou Z."/>
            <person name="Ke Q."/>
            <person name="Wu Y."/>
            <person name="Bai H."/>
            <person name="Pu F."/>
        </authorList>
    </citation>
    <scope>NUCLEOTIDE SEQUENCE</scope>
    <source>
        <tissue evidence="1">Muscle</tissue>
    </source>
</reference>
<organism evidence="1 2">
    <name type="scientific">Larimichthys crocea</name>
    <name type="common">Large yellow croaker</name>
    <name type="synonym">Pseudosciaena crocea</name>
    <dbReference type="NCBI Taxonomy" id="215358"/>
    <lineage>
        <taxon>Eukaryota</taxon>
        <taxon>Metazoa</taxon>
        <taxon>Chordata</taxon>
        <taxon>Craniata</taxon>
        <taxon>Vertebrata</taxon>
        <taxon>Euteleostomi</taxon>
        <taxon>Actinopterygii</taxon>
        <taxon>Neopterygii</taxon>
        <taxon>Teleostei</taxon>
        <taxon>Neoteleostei</taxon>
        <taxon>Acanthomorphata</taxon>
        <taxon>Eupercaria</taxon>
        <taxon>Sciaenidae</taxon>
        <taxon>Larimichthys</taxon>
    </lineage>
</organism>
<sequence>MASETLSKATAGSLCTLLAPVPENPQDSDGDLSEDDDQIDDPDYQPTQAELSGDSSFESLDKEDTPLTSRSFTQLPLWTKFDSLAAATQTAEKHDDVLPVADVAVELSVFFD</sequence>
<evidence type="ECO:0000313" key="2">
    <source>
        <dbReference type="Proteomes" id="UP000793456"/>
    </source>
</evidence>
<keyword evidence="2" id="KW-1185">Reference proteome</keyword>
<evidence type="ECO:0000313" key="1">
    <source>
        <dbReference type="EMBL" id="TMS06517.1"/>
    </source>
</evidence>
<dbReference type="Proteomes" id="UP000793456">
    <property type="component" value="Chromosome XIX"/>
</dbReference>
<name>A0ACD3QH15_LARCR</name>
<comment type="caution">
    <text evidence="1">The sequence shown here is derived from an EMBL/GenBank/DDBJ whole genome shotgun (WGS) entry which is preliminary data.</text>
</comment>
<dbReference type="EMBL" id="CM011692">
    <property type="protein sequence ID" value="TMS06517.1"/>
    <property type="molecule type" value="Genomic_DNA"/>
</dbReference>
<accession>A0ACD3QH15</accession>
<gene>
    <name evidence="1" type="ORF">E3U43_016276</name>
</gene>
<proteinExistence type="predicted"/>
<protein>
    <submittedName>
        <fullName evidence="1">Uncharacterized protein</fullName>
    </submittedName>
</protein>